<reference evidence="1 2" key="1">
    <citation type="journal article" date="2023" name="Plants (Basel)">
        <title>Bridging the Gap: Combining Genomics and Transcriptomics Approaches to Understand Stylosanthes scabra, an Orphan Legume from the Brazilian Caatinga.</title>
        <authorList>
            <person name="Ferreira-Neto J.R.C."/>
            <person name="da Silva M.D."/>
            <person name="Binneck E."/>
            <person name="de Melo N.F."/>
            <person name="da Silva R.H."/>
            <person name="de Melo A.L.T.M."/>
            <person name="Pandolfi V."/>
            <person name="Bustamante F.O."/>
            <person name="Brasileiro-Vidal A.C."/>
            <person name="Benko-Iseppon A.M."/>
        </authorList>
    </citation>
    <scope>NUCLEOTIDE SEQUENCE [LARGE SCALE GENOMIC DNA]</scope>
    <source>
        <tissue evidence="1">Leaves</tissue>
    </source>
</reference>
<keyword evidence="2" id="KW-1185">Reference proteome</keyword>
<dbReference type="Proteomes" id="UP001341840">
    <property type="component" value="Unassembled WGS sequence"/>
</dbReference>
<proteinExistence type="predicted"/>
<dbReference type="EMBL" id="JASCZI010241846">
    <property type="protein sequence ID" value="MED6207650.1"/>
    <property type="molecule type" value="Genomic_DNA"/>
</dbReference>
<evidence type="ECO:0000313" key="2">
    <source>
        <dbReference type="Proteomes" id="UP001341840"/>
    </source>
</evidence>
<organism evidence="1 2">
    <name type="scientific">Stylosanthes scabra</name>
    <dbReference type="NCBI Taxonomy" id="79078"/>
    <lineage>
        <taxon>Eukaryota</taxon>
        <taxon>Viridiplantae</taxon>
        <taxon>Streptophyta</taxon>
        <taxon>Embryophyta</taxon>
        <taxon>Tracheophyta</taxon>
        <taxon>Spermatophyta</taxon>
        <taxon>Magnoliopsida</taxon>
        <taxon>eudicotyledons</taxon>
        <taxon>Gunneridae</taxon>
        <taxon>Pentapetalae</taxon>
        <taxon>rosids</taxon>
        <taxon>fabids</taxon>
        <taxon>Fabales</taxon>
        <taxon>Fabaceae</taxon>
        <taxon>Papilionoideae</taxon>
        <taxon>50 kb inversion clade</taxon>
        <taxon>dalbergioids sensu lato</taxon>
        <taxon>Dalbergieae</taxon>
        <taxon>Pterocarpus clade</taxon>
        <taxon>Stylosanthes</taxon>
    </lineage>
</organism>
<comment type="caution">
    <text evidence="1">The sequence shown here is derived from an EMBL/GenBank/DDBJ whole genome shotgun (WGS) entry which is preliminary data.</text>
</comment>
<evidence type="ECO:0000313" key="1">
    <source>
        <dbReference type="EMBL" id="MED6207650.1"/>
    </source>
</evidence>
<sequence length="182" mass="21079">MPVSWHAFDGRVWVKGEEWTCMHACTLGHVVRQVGRVNAQEKRFGIWRAFNALRTPNEWDWYRCGMWEACQWRGTPSMGECWKKKAFHTRKWAKRVVQVWCIRIKVGSCVRATFCIRESEKLDVHGMHGYTKACGTQLWACERPRSFTRACDTPMWVCKTPKGKGLAFEGHASGVARQAKDV</sequence>
<accession>A0ABU6YE62</accession>
<protein>
    <submittedName>
        <fullName evidence="1">Uncharacterized protein</fullName>
    </submittedName>
</protein>
<gene>
    <name evidence="1" type="ORF">PIB30_037701</name>
</gene>
<name>A0ABU6YE62_9FABA</name>